<name>A0A564Y9I3_HYMDI</name>
<organism evidence="1 2">
    <name type="scientific">Hymenolepis diminuta</name>
    <name type="common">Rat tapeworm</name>
    <dbReference type="NCBI Taxonomy" id="6216"/>
    <lineage>
        <taxon>Eukaryota</taxon>
        <taxon>Metazoa</taxon>
        <taxon>Spiralia</taxon>
        <taxon>Lophotrochozoa</taxon>
        <taxon>Platyhelminthes</taxon>
        <taxon>Cestoda</taxon>
        <taxon>Eucestoda</taxon>
        <taxon>Cyclophyllidea</taxon>
        <taxon>Hymenolepididae</taxon>
        <taxon>Hymenolepis</taxon>
    </lineage>
</organism>
<keyword evidence="2" id="KW-1185">Reference proteome</keyword>
<dbReference type="AlphaFoldDB" id="A0A564Y9I3"/>
<evidence type="ECO:0000313" key="1">
    <source>
        <dbReference type="EMBL" id="VUZ43203.1"/>
    </source>
</evidence>
<reference evidence="1 2" key="1">
    <citation type="submission" date="2019-07" db="EMBL/GenBank/DDBJ databases">
        <authorList>
            <person name="Jastrzebski P J."/>
            <person name="Paukszto L."/>
            <person name="Jastrzebski P J."/>
        </authorList>
    </citation>
    <scope>NUCLEOTIDE SEQUENCE [LARGE SCALE GENOMIC DNA]</scope>
    <source>
        <strain evidence="1 2">WMS-il1</strain>
    </source>
</reference>
<dbReference type="Proteomes" id="UP000321570">
    <property type="component" value="Unassembled WGS sequence"/>
</dbReference>
<evidence type="ECO:0000313" key="2">
    <source>
        <dbReference type="Proteomes" id="UP000321570"/>
    </source>
</evidence>
<dbReference type="EMBL" id="CABIJS010000111">
    <property type="protein sequence ID" value="VUZ43203.1"/>
    <property type="molecule type" value="Genomic_DNA"/>
</dbReference>
<sequence length="99" mass="11527">MQKIWEAQSRFVIFNGNQADLNALTYLADALEGTEYEHLTEVFGKEFVWIFTPSTMAPLQTVSLAARDSIVMPEFTMFKRIPGMFARYQNEGHYERNLR</sequence>
<protein>
    <submittedName>
        <fullName evidence="1">Uncharacterized protein</fullName>
    </submittedName>
</protein>
<gene>
    <name evidence="1" type="ORF">WMSIL1_LOCUS3888</name>
</gene>
<accession>A0A564Y9I3</accession>
<proteinExistence type="predicted"/>